<dbReference type="KEGG" id="cpoi:OE229_06140"/>
<gene>
    <name evidence="2" type="ORF">OE229_06140</name>
</gene>
<dbReference type="EMBL" id="CP106879">
    <property type="protein sequence ID" value="UYC82042.1"/>
    <property type="molecule type" value="Genomic_DNA"/>
</dbReference>
<protein>
    <submittedName>
        <fullName evidence="2">Uncharacterized protein</fullName>
    </submittedName>
</protein>
<dbReference type="AlphaFoldDB" id="A0A9Q9T4M4"/>
<organism evidence="2 3">
    <name type="scientific">Curtobacterium poinsettiae</name>
    <dbReference type="NCBI Taxonomy" id="159612"/>
    <lineage>
        <taxon>Bacteria</taxon>
        <taxon>Bacillati</taxon>
        <taxon>Actinomycetota</taxon>
        <taxon>Actinomycetes</taxon>
        <taxon>Micrococcales</taxon>
        <taxon>Microbacteriaceae</taxon>
        <taxon>Curtobacterium</taxon>
    </lineage>
</organism>
<accession>A0A9Q9T4M4</accession>
<proteinExistence type="predicted"/>
<name>A0A9Q9T4M4_9MICO</name>
<keyword evidence="1" id="KW-0812">Transmembrane</keyword>
<reference evidence="2" key="1">
    <citation type="submission" date="2022-09" db="EMBL/GenBank/DDBJ databases">
        <title>Taxonomy of Curtobacterium flaccumfaciens.</title>
        <authorList>
            <person name="Osdaghi E."/>
            <person name="Taghavi S.M."/>
            <person name="Hamidizade M."/>
            <person name="Abachi H."/>
            <person name="Fazliarab A."/>
            <person name="Baeyen S."/>
            <person name="Portier P."/>
            <person name="Van Vaerenbergh J."/>
            <person name="Jacques M.-A."/>
        </authorList>
    </citation>
    <scope>NUCLEOTIDE SEQUENCE</scope>
    <source>
        <strain evidence="2">AGQB46</strain>
    </source>
</reference>
<keyword evidence="1" id="KW-0472">Membrane</keyword>
<feature type="transmembrane region" description="Helical" evidence="1">
    <location>
        <begin position="12"/>
        <end position="30"/>
    </location>
</feature>
<evidence type="ECO:0000256" key="1">
    <source>
        <dbReference type="SAM" id="Phobius"/>
    </source>
</evidence>
<evidence type="ECO:0000313" key="2">
    <source>
        <dbReference type="EMBL" id="UYC82042.1"/>
    </source>
</evidence>
<dbReference type="Proteomes" id="UP001062223">
    <property type="component" value="Chromosome"/>
</dbReference>
<evidence type="ECO:0000313" key="3">
    <source>
        <dbReference type="Proteomes" id="UP001062223"/>
    </source>
</evidence>
<keyword evidence="1" id="KW-1133">Transmembrane helix</keyword>
<sequence length="174" mass="18820">MFDGEAQPGWFDWLGIALAVIGFGIGWWQLHKTTDAAEVATTALAKARKKLVFDQLAAVQGQVSSVIADLDFAIDSNDREVAHRALLRFSYAASEIRALLAAVDEEFGDYFDLTERFASSSGTALDVKANIVGRPSPDIARLAKAVTKEIRSVSVSLDNEIAKGRYELGDSANV</sequence>
<dbReference type="RefSeq" id="WP_262136969.1">
    <property type="nucleotide sequence ID" value="NZ_CP106879.1"/>
</dbReference>